<evidence type="ECO:0000256" key="1">
    <source>
        <dbReference type="ARBA" id="ARBA00004127"/>
    </source>
</evidence>
<accession>A0ABZ2Q8A8</accession>
<dbReference type="PANTHER" id="PTHR39535">
    <property type="entry name" value="SPORULATION-DELAYING PROTEIN SDPB"/>
    <property type="match status" value="1"/>
</dbReference>
<reference evidence="7 8" key="1">
    <citation type="submission" date="2024-02" db="EMBL/GenBank/DDBJ databases">
        <title>complete genome of Flavobacterium ginsenosidimutans Str. YTB16.</title>
        <authorList>
            <person name="Wang Q."/>
        </authorList>
    </citation>
    <scope>NUCLEOTIDE SEQUENCE [LARGE SCALE GENOMIC DNA]</scope>
    <source>
        <strain evidence="7 8">YTB16</strain>
    </source>
</reference>
<dbReference type="NCBIfam" id="TIGR04033">
    <property type="entry name" value="export_SdpB"/>
    <property type="match status" value="1"/>
</dbReference>
<organism evidence="7 8">
    <name type="scientific">Flavobacterium ginsenosidimutans</name>
    <dbReference type="NCBI Taxonomy" id="687844"/>
    <lineage>
        <taxon>Bacteria</taxon>
        <taxon>Pseudomonadati</taxon>
        <taxon>Bacteroidota</taxon>
        <taxon>Flavobacteriia</taxon>
        <taxon>Flavobacteriales</taxon>
        <taxon>Flavobacteriaceae</taxon>
        <taxon>Flavobacterium</taxon>
    </lineage>
</organism>
<dbReference type="PANTHER" id="PTHR39535:SF2">
    <property type="entry name" value="HTTM DOMAIN-CONTAINING PROTEIN"/>
    <property type="match status" value="1"/>
</dbReference>
<evidence type="ECO:0000313" key="7">
    <source>
        <dbReference type="EMBL" id="WXK49076.1"/>
    </source>
</evidence>
<comment type="subcellular location">
    <subcellularLocation>
        <location evidence="1">Endomembrane system</location>
        <topology evidence="1">Multi-pass membrane protein</topology>
    </subcellularLocation>
</comment>
<proteinExistence type="predicted"/>
<sequence>MILKQLSAAESFVNKNWWSNWMGLSRTIMASSLILTLLSNSRYTLFFTGYQNETFHKFTHYEFNFFSFFSDFQTGIAFAVAGLLLAASGIYPRFTCVLHWFIAYSFSITSTCMDGGDQVSAILALLLMPICLLDKRKWHWSEDTAVHSFFAKATAAAAFYLMSFQIFVIYFFASVGKFKIEEWKNGTALYYWFTQPLFGVTDFFKPFIEVILSSPVLTTLLNWSVLVIELLIALSIFTADAERKKKIVFVGMLFHFFIALFMGIISFSFVMCSALLLLISNTANYEFRNANLPSAAFDFRSLLFLPAKKDK</sequence>
<dbReference type="InterPro" id="IPR011020">
    <property type="entry name" value="HTTM-like"/>
</dbReference>
<evidence type="ECO:0000256" key="4">
    <source>
        <dbReference type="ARBA" id="ARBA00023136"/>
    </source>
</evidence>
<keyword evidence="3 5" id="KW-1133">Transmembrane helix</keyword>
<keyword evidence="8" id="KW-1185">Reference proteome</keyword>
<keyword evidence="2 5" id="KW-0812">Transmembrane</keyword>
<evidence type="ECO:0000313" key="8">
    <source>
        <dbReference type="Proteomes" id="UP001447857"/>
    </source>
</evidence>
<evidence type="ECO:0000256" key="3">
    <source>
        <dbReference type="ARBA" id="ARBA00022989"/>
    </source>
</evidence>
<name>A0ABZ2Q8A8_9FLAO</name>
<dbReference type="SMART" id="SM00752">
    <property type="entry name" value="HTTM"/>
    <property type="match status" value="1"/>
</dbReference>
<keyword evidence="4 5" id="KW-0472">Membrane</keyword>
<dbReference type="InterPro" id="IPR023894">
    <property type="entry name" value="Sporulation_SdpB"/>
</dbReference>
<dbReference type="Proteomes" id="UP001447857">
    <property type="component" value="Chromosome"/>
</dbReference>
<feature type="transmembrane region" description="Helical" evidence="5">
    <location>
        <begin position="253"/>
        <end position="279"/>
    </location>
</feature>
<feature type="domain" description="HTTM-like" evidence="6">
    <location>
        <begin position="14"/>
        <end position="283"/>
    </location>
</feature>
<gene>
    <name evidence="7" type="ORF">V6624_18825</name>
</gene>
<protein>
    <submittedName>
        <fullName evidence="7">Sporulation-delaying protein SdpB family protein</fullName>
    </submittedName>
</protein>
<dbReference type="RefSeq" id="WP_111289893.1">
    <property type="nucleotide sequence ID" value="NZ_CP147988.1"/>
</dbReference>
<feature type="transmembrane region" description="Helical" evidence="5">
    <location>
        <begin position="153"/>
        <end position="173"/>
    </location>
</feature>
<evidence type="ECO:0000259" key="6">
    <source>
        <dbReference type="SMART" id="SM00752"/>
    </source>
</evidence>
<evidence type="ECO:0000256" key="5">
    <source>
        <dbReference type="SAM" id="Phobius"/>
    </source>
</evidence>
<feature type="transmembrane region" description="Helical" evidence="5">
    <location>
        <begin position="220"/>
        <end position="241"/>
    </location>
</feature>
<evidence type="ECO:0000256" key="2">
    <source>
        <dbReference type="ARBA" id="ARBA00022692"/>
    </source>
</evidence>
<dbReference type="EMBL" id="CP147988">
    <property type="protein sequence ID" value="WXK49076.1"/>
    <property type="molecule type" value="Genomic_DNA"/>
</dbReference>
<dbReference type="InterPro" id="IPR052964">
    <property type="entry name" value="Sporulation_signal_mat"/>
</dbReference>